<evidence type="ECO:0000313" key="2">
    <source>
        <dbReference type="Proteomes" id="UP000093510"/>
    </source>
</evidence>
<sequence length="184" mass="20872">MNSFLGKKDLSRGIRNNNPGNLIFTNIAWQGKIPAQNNTDFQRKFEQFTTIQYGIRAMLRDVITDIKKGKNTIRKLITEYAPPNENNTDLYVQTIAKKLVLNPDSQLKKIDAVFLFNIARAIIEHENGKQNAKLVTDSHIKEAIAMLGTVSDDVLIVDTKTSNKDLLKRLLFTSILAISLFFFT</sequence>
<name>A0A1B9EA54_9FLAO</name>
<accession>A0A1B9EA54</accession>
<organism evidence="1 2">
    <name type="scientific">Flavobacterium crassostreae</name>
    <dbReference type="NCBI Taxonomy" id="1763534"/>
    <lineage>
        <taxon>Bacteria</taxon>
        <taxon>Pseudomonadati</taxon>
        <taxon>Bacteroidota</taxon>
        <taxon>Flavobacteriia</taxon>
        <taxon>Flavobacteriales</taxon>
        <taxon>Flavobacteriaceae</taxon>
        <taxon>Flavobacterium</taxon>
    </lineage>
</organism>
<dbReference type="RefSeq" id="WP_066330769.1">
    <property type="nucleotide sequence ID" value="NZ_CP017688.1"/>
</dbReference>
<keyword evidence="2" id="KW-1185">Reference proteome</keyword>
<dbReference type="Proteomes" id="UP000093510">
    <property type="component" value="Unassembled WGS sequence"/>
</dbReference>
<dbReference type="STRING" id="1763534.GCA_001831475_01903"/>
<evidence type="ECO:0000313" key="1">
    <source>
        <dbReference type="EMBL" id="OCB78819.1"/>
    </source>
</evidence>
<proteinExistence type="predicted"/>
<dbReference type="AlphaFoldDB" id="A0A1B9EA54"/>
<dbReference type="OrthoDB" id="1118459at2"/>
<protein>
    <submittedName>
        <fullName evidence="1">Uncharacterized protein</fullName>
    </submittedName>
</protein>
<gene>
    <name evidence="1" type="ORF">LPBF_00070</name>
</gene>
<comment type="caution">
    <text evidence="1">The sequence shown here is derived from an EMBL/GenBank/DDBJ whole genome shotgun (WGS) entry which is preliminary data.</text>
</comment>
<dbReference type="EMBL" id="LVEP01000001">
    <property type="protein sequence ID" value="OCB78819.1"/>
    <property type="molecule type" value="Genomic_DNA"/>
</dbReference>
<reference evidence="1 2" key="1">
    <citation type="submission" date="2016-03" db="EMBL/GenBank/DDBJ databases">
        <authorList>
            <person name="Ploux O."/>
        </authorList>
    </citation>
    <scope>NUCLEOTIDE SEQUENCE [LARGE SCALE GENOMIC DNA]</scope>
    <source>
        <strain evidence="1 2">LPB0076</strain>
    </source>
</reference>